<sequence length="417" mass="46342">MDFITNMYSAALLLMLAVRICADSMEGPTAGCTFDEDLDPGLCEYRQVRTTHCIQFSYFLYSRDGHSPGDLQVFIRVNGGPKGSAVWNISGSQGRQWHQVELAVIFEATVSEERQGYIALDDIVLLNYPYKVPHFARLGDVEVNAGQNASFQCVATGKVSESEPFLLERRNSVVLDTSFLSRLSHKRLMATFHVEAQRGEQDLYRCITLSPRGAAVSNFGELIVRVPPTPIAPPQLLRSGPTYLIIQLNTNSIVGDGPVIRREIQYRASQSTWMETHGVGSLTYKIWHLEPDTEYRISVLLTRPGEGGTGAPGPPSPAGPKIQPRQLALQWEPLGYNLTRCHTYTLSLCYRYSMPTGGGGGGNNATVRECLSVERNTSHFTLRDLPPFRSVHIRLALANPEGKRESREFLEASLRSH</sequence>
<dbReference type="PROSITE" id="PS50060">
    <property type="entry name" value="MAM_2"/>
    <property type="match status" value="1"/>
</dbReference>
<evidence type="ECO:0000256" key="16">
    <source>
        <dbReference type="SAM" id="MobiDB-lite"/>
    </source>
</evidence>
<evidence type="ECO:0000256" key="15">
    <source>
        <dbReference type="ARBA" id="ARBA00051722"/>
    </source>
</evidence>
<evidence type="ECO:0000256" key="2">
    <source>
        <dbReference type="ARBA" id="ARBA00006396"/>
    </source>
</evidence>
<dbReference type="FunFam" id="2.60.40.10:FF:000019">
    <property type="entry name" value="receptor-type tyrosine-protein phosphatase kappa isoform X2"/>
    <property type="match status" value="1"/>
</dbReference>
<evidence type="ECO:0000256" key="4">
    <source>
        <dbReference type="ARBA" id="ARBA00022692"/>
    </source>
</evidence>
<feature type="region of interest" description="Disordered" evidence="16">
    <location>
        <begin position="303"/>
        <end position="322"/>
    </location>
</feature>
<keyword evidence="14" id="KW-0393">Immunoglobulin domain</keyword>
<evidence type="ECO:0000256" key="17">
    <source>
        <dbReference type="SAM" id="SignalP"/>
    </source>
</evidence>
<evidence type="ECO:0000256" key="1">
    <source>
        <dbReference type="ARBA" id="ARBA00004479"/>
    </source>
</evidence>
<evidence type="ECO:0000259" key="19">
    <source>
        <dbReference type="PROSITE" id="PS50853"/>
    </source>
</evidence>
<keyword evidence="13" id="KW-0325">Glycoprotein</keyword>
<dbReference type="EC" id="3.1.3.48" evidence="3"/>
<dbReference type="PANTHER" id="PTHR24051">
    <property type="entry name" value="SUSHI DOMAIN-CONTAINING PROTEIN 1"/>
    <property type="match status" value="1"/>
</dbReference>
<protein>
    <recommendedName>
        <fullName evidence="3">protein-tyrosine-phosphatase</fullName>
        <ecNumber evidence="3">3.1.3.48</ecNumber>
    </recommendedName>
</protein>
<feature type="domain" description="Fibronectin type-III" evidence="19">
    <location>
        <begin position="230"/>
        <end position="325"/>
    </location>
</feature>
<evidence type="ECO:0000256" key="7">
    <source>
        <dbReference type="ARBA" id="ARBA00022801"/>
    </source>
</evidence>
<dbReference type="PROSITE" id="PS50853">
    <property type="entry name" value="FN3"/>
    <property type="match status" value="1"/>
</dbReference>
<keyword evidence="6" id="KW-0677">Repeat</keyword>
<dbReference type="AlphaFoldDB" id="A0A7J5X9B8"/>
<dbReference type="SMART" id="SM00060">
    <property type="entry name" value="FN3"/>
    <property type="match status" value="2"/>
</dbReference>
<dbReference type="FunFam" id="2.60.40.10:FF:000025">
    <property type="entry name" value="receptor-type tyrosine-protein phosphatase U isoform X2"/>
    <property type="match status" value="1"/>
</dbReference>
<evidence type="ECO:0000256" key="12">
    <source>
        <dbReference type="ARBA" id="ARBA00023170"/>
    </source>
</evidence>
<accession>A0A7J5X9B8</accession>
<dbReference type="Pfam" id="PF00629">
    <property type="entry name" value="MAM"/>
    <property type="match status" value="1"/>
</dbReference>
<comment type="similarity">
    <text evidence="2">Belongs to the protein-tyrosine phosphatase family. Receptor class 2B subfamily.</text>
</comment>
<dbReference type="GO" id="GO:0016020">
    <property type="term" value="C:membrane"/>
    <property type="evidence" value="ECO:0007669"/>
    <property type="project" value="UniProtKB-SubCell"/>
</dbReference>
<dbReference type="Gene3D" id="2.60.40.10">
    <property type="entry name" value="Immunoglobulins"/>
    <property type="match status" value="3"/>
</dbReference>
<evidence type="ECO:0000256" key="13">
    <source>
        <dbReference type="ARBA" id="ARBA00023180"/>
    </source>
</evidence>
<proteinExistence type="inferred from homology"/>
<dbReference type="InterPro" id="IPR000998">
    <property type="entry name" value="MAM_dom"/>
</dbReference>
<dbReference type="InterPro" id="IPR036116">
    <property type="entry name" value="FN3_sf"/>
</dbReference>
<dbReference type="InterPro" id="IPR013783">
    <property type="entry name" value="Ig-like_fold"/>
</dbReference>
<comment type="caution">
    <text evidence="20">The sequence shown here is derived from an EMBL/GenBank/DDBJ whole genome shotgun (WGS) entry which is preliminary data.</text>
</comment>
<dbReference type="GO" id="GO:0004725">
    <property type="term" value="F:protein tyrosine phosphatase activity"/>
    <property type="evidence" value="ECO:0007669"/>
    <property type="project" value="UniProtKB-EC"/>
</dbReference>
<reference evidence="20 21" key="1">
    <citation type="submission" date="2020-03" db="EMBL/GenBank/DDBJ databases">
        <title>Dissostichus mawsoni Genome sequencing and assembly.</title>
        <authorList>
            <person name="Park H."/>
        </authorList>
    </citation>
    <scope>NUCLEOTIDE SEQUENCE [LARGE SCALE GENOMIC DNA]</scope>
    <source>
        <strain evidence="20">DM0001</strain>
        <tissue evidence="20">Muscle</tissue>
    </source>
</reference>
<dbReference type="CDD" id="cd00063">
    <property type="entry name" value="FN3"/>
    <property type="match status" value="1"/>
</dbReference>
<dbReference type="PANTHER" id="PTHR24051:SF10">
    <property type="entry name" value="RECEPTOR-TYPE TYROSINE-PROTEIN PHOSPHATASE U-RELATED"/>
    <property type="match status" value="1"/>
</dbReference>
<keyword evidence="4" id="KW-0812">Transmembrane</keyword>
<dbReference type="Proteomes" id="UP000518266">
    <property type="component" value="Unassembled WGS sequence"/>
</dbReference>
<dbReference type="FunFam" id="2.60.40.10:FF:000009">
    <property type="entry name" value="receptor-type tyrosine-protein phosphatase U isoform X1"/>
    <property type="match status" value="1"/>
</dbReference>
<feature type="signal peptide" evidence="17">
    <location>
        <begin position="1"/>
        <end position="22"/>
    </location>
</feature>
<dbReference type="InterPro" id="IPR036179">
    <property type="entry name" value="Ig-like_dom_sf"/>
</dbReference>
<dbReference type="CDD" id="cd06263">
    <property type="entry name" value="MAM"/>
    <property type="match status" value="1"/>
</dbReference>
<dbReference type="EMBL" id="JAAKFY010000026">
    <property type="protein sequence ID" value="KAF3833600.1"/>
    <property type="molecule type" value="Genomic_DNA"/>
</dbReference>
<dbReference type="InterPro" id="IPR051622">
    <property type="entry name" value="R-tyr_protein_phosphatases"/>
</dbReference>
<feature type="chain" id="PRO_5029546797" description="protein-tyrosine-phosphatase" evidence="17">
    <location>
        <begin position="23"/>
        <end position="417"/>
    </location>
</feature>
<evidence type="ECO:0000259" key="18">
    <source>
        <dbReference type="PROSITE" id="PS50060"/>
    </source>
</evidence>
<keyword evidence="8" id="KW-0904">Protein phosphatase</keyword>
<organism evidence="20 21">
    <name type="scientific">Dissostichus mawsoni</name>
    <name type="common">Antarctic cod</name>
    <dbReference type="NCBI Taxonomy" id="36200"/>
    <lineage>
        <taxon>Eukaryota</taxon>
        <taxon>Metazoa</taxon>
        <taxon>Chordata</taxon>
        <taxon>Craniata</taxon>
        <taxon>Vertebrata</taxon>
        <taxon>Euteleostomi</taxon>
        <taxon>Actinopterygii</taxon>
        <taxon>Neopterygii</taxon>
        <taxon>Teleostei</taxon>
        <taxon>Neoteleostei</taxon>
        <taxon>Acanthomorphata</taxon>
        <taxon>Eupercaria</taxon>
        <taxon>Perciformes</taxon>
        <taxon>Notothenioidei</taxon>
        <taxon>Nototheniidae</taxon>
        <taxon>Dissostichus</taxon>
    </lineage>
</organism>
<evidence type="ECO:0000256" key="14">
    <source>
        <dbReference type="ARBA" id="ARBA00023319"/>
    </source>
</evidence>
<comment type="subcellular location">
    <subcellularLocation>
        <location evidence="1">Membrane</location>
        <topology evidence="1">Single-pass type I membrane protein</topology>
    </subcellularLocation>
</comment>
<dbReference type="SUPFAM" id="SSF48726">
    <property type="entry name" value="Immunoglobulin"/>
    <property type="match status" value="1"/>
</dbReference>
<gene>
    <name evidence="20" type="ORF">F7725_024804</name>
</gene>
<evidence type="ECO:0000256" key="10">
    <source>
        <dbReference type="ARBA" id="ARBA00023136"/>
    </source>
</evidence>
<keyword evidence="11" id="KW-1015">Disulfide bond</keyword>
<evidence type="ECO:0000256" key="5">
    <source>
        <dbReference type="ARBA" id="ARBA00022729"/>
    </source>
</evidence>
<dbReference type="SUPFAM" id="SSF49265">
    <property type="entry name" value="Fibronectin type III"/>
    <property type="match status" value="1"/>
</dbReference>
<name>A0A7J5X9B8_DISMA</name>
<keyword evidence="10" id="KW-0472">Membrane</keyword>
<feature type="domain" description="MAM" evidence="18">
    <location>
        <begin position="38"/>
        <end position="134"/>
    </location>
</feature>
<evidence type="ECO:0000256" key="3">
    <source>
        <dbReference type="ARBA" id="ARBA00013064"/>
    </source>
</evidence>
<dbReference type="InterPro" id="IPR003961">
    <property type="entry name" value="FN3_dom"/>
</dbReference>
<keyword evidence="12" id="KW-0675">Receptor</keyword>
<evidence type="ECO:0000256" key="9">
    <source>
        <dbReference type="ARBA" id="ARBA00022989"/>
    </source>
</evidence>
<comment type="catalytic activity">
    <reaction evidence="15">
        <text>O-phospho-L-tyrosyl-[protein] + H2O = L-tyrosyl-[protein] + phosphate</text>
        <dbReference type="Rhea" id="RHEA:10684"/>
        <dbReference type="Rhea" id="RHEA-COMP:10136"/>
        <dbReference type="Rhea" id="RHEA-COMP:20101"/>
        <dbReference type="ChEBI" id="CHEBI:15377"/>
        <dbReference type="ChEBI" id="CHEBI:43474"/>
        <dbReference type="ChEBI" id="CHEBI:46858"/>
        <dbReference type="ChEBI" id="CHEBI:61978"/>
        <dbReference type="EC" id="3.1.3.48"/>
    </reaction>
</comment>
<evidence type="ECO:0000256" key="6">
    <source>
        <dbReference type="ARBA" id="ARBA00022737"/>
    </source>
</evidence>
<evidence type="ECO:0000313" key="21">
    <source>
        <dbReference type="Proteomes" id="UP000518266"/>
    </source>
</evidence>
<evidence type="ECO:0000256" key="11">
    <source>
        <dbReference type="ARBA" id="ARBA00023157"/>
    </source>
</evidence>
<keyword evidence="5 17" id="KW-0732">Signal</keyword>
<dbReference type="OrthoDB" id="10253954at2759"/>
<keyword evidence="9" id="KW-1133">Transmembrane helix</keyword>
<dbReference type="SUPFAM" id="SSF49899">
    <property type="entry name" value="Concanavalin A-like lectins/glucanases"/>
    <property type="match status" value="1"/>
</dbReference>
<dbReference type="SMART" id="SM00137">
    <property type="entry name" value="MAM"/>
    <property type="match status" value="1"/>
</dbReference>
<evidence type="ECO:0000256" key="8">
    <source>
        <dbReference type="ARBA" id="ARBA00022912"/>
    </source>
</evidence>
<keyword evidence="7" id="KW-0378">Hydrolase</keyword>
<evidence type="ECO:0000313" key="20">
    <source>
        <dbReference type="EMBL" id="KAF3833600.1"/>
    </source>
</evidence>
<dbReference type="InterPro" id="IPR013320">
    <property type="entry name" value="ConA-like_dom_sf"/>
</dbReference>
<dbReference type="Gene3D" id="2.60.120.200">
    <property type="match status" value="1"/>
</dbReference>
<keyword evidence="21" id="KW-1185">Reference proteome</keyword>